<dbReference type="EMBL" id="CAJMXA010000468">
    <property type="protein sequence ID" value="CAE6431920.1"/>
    <property type="molecule type" value="Genomic_DNA"/>
</dbReference>
<dbReference type="EC" id="2.1.1.137" evidence="4"/>
<dbReference type="Gene3D" id="3.40.50.150">
    <property type="entry name" value="Vaccinia Virus protein VP39"/>
    <property type="match status" value="1"/>
</dbReference>
<evidence type="ECO:0000256" key="5">
    <source>
        <dbReference type="ARBA" id="ARBA00034545"/>
    </source>
</evidence>
<sequence length="285" mass="30254">MQSTETLKSLVHDAYSQTARSLPSASTEQLEHFKRISSAFGYKQGELELAQGANMGLGCGNPVATANIRPGEVIVDLGCGGGMDVMLASDKVGNLGKVYGIDMSEDMLTVAEKNVQARNITNVELIHSSINSLPVPSNTVDCIISNCVLNLVPGEEKQATLREACRILKPGGRLAISDIAEKKPMPEDIKQDATSYVGCVAGAIDTTLYRQFLAEAGFKDILILDTNADLSVYQQPASDSSKGGCSGCCPNTPKPARGGINEALKYDINEFVGSFTIYALKPESG</sequence>
<evidence type="ECO:0000313" key="10">
    <source>
        <dbReference type="EMBL" id="CAE6431920.1"/>
    </source>
</evidence>
<comment type="similarity">
    <text evidence="3">Belongs to the methyltransferase superfamily. Arsenite methyltransferase family.</text>
</comment>
<dbReference type="AlphaFoldDB" id="A0A8H2XSR1"/>
<gene>
    <name evidence="10" type="ORF">RDB_LOCUS24965</name>
</gene>
<keyword evidence="1" id="KW-0808">Transferase</keyword>
<comment type="caution">
    <text evidence="10">The sequence shown here is derived from an EMBL/GenBank/DDBJ whole genome shotgun (WGS) entry which is preliminary data.</text>
</comment>
<comment type="catalytic activity">
    <reaction evidence="7">
        <text>arsenic triglutathione + 2 [thioredoxin]-dithiol + 2 S-adenosyl-L-methionine + H2O = dimethylarsinous acid + 2 [thioredoxin]-disulfide + 3 glutathione + 2 S-adenosyl-L-homocysteine + 2 H(+)</text>
        <dbReference type="Rhea" id="RHEA:69464"/>
        <dbReference type="Rhea" id="RHEA-COMP:10698"/>
        <dbReference type="Rhea" id="RHEA-COMP:10700"/>
        <dbReference type="ChEBI" id="CHEBI:15377"/>
        <dbReference type="ChEBI" id="CHEBI:15378"/>
        <dbReference type="ChEBI" id="CHEBI:23808"/>
        <dbReference type="ChEBI" id="CHEBI:29950"/>
        <dbReference type="ChEBI" id="CHEBI:50058"/>
        <dbReference type="ChEBI" id="CHEBI:57856"/>
        <dbReference type="ChEBI" id="CHEBI:57925"/>
        <dbReference type="ChEBI" id="CHEBI:59789"/>
        <dbReference type="ChEBI" id="CHEBI:183640"/>
        <dbReference type="EC" id="2.1.1.137"/>
    </reaction>
</comment>
<proteinExistence type="inferred from homology"/>
<dbReference type="CDD" id="cd02440">
    <property type="entry name" value="AdoMet_MTases"/>
    <property type="match status" value="1"/>
</dbReference>
<evidence type="ECO:0000256" key="6">
    <source>
        <dbReference type="ARBA" id="ARBA00047941"/>
    </source>
</evidence>
<evidence type="ECO:0000256" key="7">
    <source>
        <dbReference type="ARBA" id="ARBA00047943"/>
    </source>
</evidence>
<evidence type="ECO:0000256" key="4">
    <source>
        <dbReference type="ARBA" id="ARBA00034521"/>
    </source>
</evidence>
<evidence type="ECO:0000259" key="9">
    <source>
        <dbReference type="Pfam" id="PF13847"/>
    </source>
</evidence>
<evidence type="ECO:0000256" key="3">
    <source>
        <dbReference type="ARBA" id="ARBA00034487"/>
    </source>
</evidence>
<dbReference type="PANTHER" id="PTHR43675:SF8">
    <property type="entry name" value="ARSENITE METHYLTRANSFERASE"/>
    <property type="match status" value="1"/>
</dbReference>
<dbReference type="InterPro" id="IPR026669">
    <property type="entry name" value="Arsenite_MeTrfase-like"/>
</dbReference>
<dbReference type="PANTHER" id="PTHR43675">
    <property type="entry name" value="ARSENITE METHYLTRANSFERASE"/>
    <property type="match status" value="1"/>
</dbReference>
<dbReference type="Pfam" id="PF13847">
    <property type="entry name" value="Methyltransf_31"/>
    <property type="match status" value="1"/>
</dbReference>
<evidence type="ECO:0000256" key="2">
    <source>
        <dbReference type="ARBA" id="ARBA00022691"/>
    </source>
</evidence>
<dbReference type="InterPro" id="IPR029063">
    <property type="entry name" value="SAM-dependent_MTases_sf"/>
</dbReference>
<comment type="catalytic activity">
    <reaction evidence="8">
        <text>arsenic triglutathione + 3 [thioredoxin]-dithiol + 3 S-adenosyl-L-methionine = trimethylarsine + 3 [thioredoxin]-disulfide + 3 glutathione + 3 S-adenosyl-L-homocysteine + 3 H(+)</text>
        <dbReference type="Rhea" id="RHEA:69432"/>
        <dbReference type="Rhea" id="RHEA-COMP:10698"/>
        <dbReference type="Rhea" id="RHEA-COMP:10700"/>
        <dbReference type="ChEBI" id="CHEBI:15378"/>
        <dbReference type="ChEBI" id="CHEBI:27130"/>
        <dbReference type="ChEBI" id="CHEBI:29950"/>
        <dbReference type="ChEBI" id="CHEBI:50058"/>
        <dbReference type="ChEBI" id="CHEBI:57856"/>
        <dbReference type="ChEBI" id="CHEBI:57925"/>
        <dbReference type="ChEBI" id="CHEBI:59789"/>
        <dbReference type="ChEBI" id="CHEBI:183640"/>
        <dbReference type="EC" id="2.1.1.137"/>
    </reaction>
</comment>
<dbReference type="GO" id="GO:0030791">
    <property type="term" value="F:arsenite methyltransferase activity"/>
    <property type="evidence" value="ECO:0007669"/>
    <property type="project" value="UniProtKB-EC"/>
</dbReference>
<evidence type="ECO:0000256" key="8">
    <source>
        <dbReference type="ARBA" id="ARBA00048428"/>
    </source>
</evidence>
<dbReference type="Proteomes" id="UP000663853">
    <property type="component" value="Unassembled WGS sequence"/>
</dbReference>
<accession>A0A8H2XSR1</accession>
<feature type="domain" description="Methyltransferase" evidence="9">
    <location>
        <begin position="70"/>
        <end position="217"/>
    </location>
</feature>
<evidence type="ECO:0000256" key="1">
    <source>
        <dbReference type="ARBA" id="ARBA00022679"/>
    </source>
</evidence>
<protein>
    <recommendedName>
        <fullName evidence="5">Arsenite methyltransferase</fullName>
        <ecNumber evidence="4">2.1.1.137</ecNumber>
    </recommendedName>
</protein>
<evidence type="ECO:0000313" key="11">
    <source>
        <dbReference type="Proteomes" id="UP000663853"/>
    </source>
</evidence>
<comment type="catalytic activity">
    <reaction evidence="6">
        <text>arsenic triglutathione + [thioredoxin]-dithiol + S-adenosyl-L-methionine + 2 H2O = methylarsonous acid + [thioredoxin]-disulfide + 3 glutathione + S-adenosyl-L-homocysteine + H(+)</text>
        <dbReference type="Rhea" id="RHEA:69460"/>
        <dbReference type="Rhea" id="RHEA-COMP:10698"/>
        <dbReference type="Rhea" id="RHEA-COMP:10700"/>
        <dbReference type="ChEBI" id="CHEBI:15377"/>
        <dbReference type="ChEBI" id="CHEBI:15378"/>
        <dbReference type="ChEBI" id="CHEBI:17826"/>
        <dbReference type="ChEBI" id="CHEBI:29950"/>
        <dbReference type="ChEBI" id="CHEBI:50058"/>
        <dbReference type="ChEBI" id="CHEBI:57856"/>
        <dbReference type="ChEBI" id="CHEBI:57925"/>
        <dbReference type="ChEBI" id="CHEBI:59789"/>
        <dbReference type="ChEBI" id="CHEBI:183640"/>
        <dbReference type="EC" id="2.1.1.137"/>
    </reaction>
</comment>
<organism evidence="10 11">
    <name type="scientific">Rhizoctonia solani</name>
    <dbReference type="NCBI Taxonomy" id="456999"/>
    <lineage>
        <taxon>Eukaryota</taxon>
        <taxon>Fungi</taxon>
        <taxon>Dikarya</taxon>
        <taxon>Basidiomycota</taxon>
        <taxon>Agaricomycotina</taxon>
        <taxon>Agaricomycetes</taxon>
        <taxon>Cantharellales</taxon>
        <taxon>Ceratobasidiaceae</taxon>
        <taxon>Rhizoctonia</taxon>
    </lineage>
</organism>
<reference evidence="10" key="1">
    <citation type="submission" date="2021-01" db="EMBL/GenBank/DDBJ databases">
        <authorList>
            <person name="Kaushik A."/>
        </authorList>
    </citation>
    <scope>NUCLEOTIDE SEQUENCE</scope>
    <source>
        <strain evidence="10">AG6-10EEA</strain>
    </source>
</reference>
<dbReference type="InterPro" id="IPR025714">
    <property type="entry name" value="Methyltranfer_dom"/>
</dbReference>
<dbReference type="SUPFAM" id="SSF53335">
    <property type="entry name" value="S-adenosyl-L-methionine-dependent methyltransferases"/>
    <property type="match status" value="1"/>
</dbReference>
<name>A0A8H2XSR1_9AGAM</name>
<keyword evidence="2" id="KW-0949">S-adenosyl-L-methionine</keyword>